<evidence type="ECO:0000313" key="2">
    <source>
        <dbReference type="EMBL" id="PWJ76603.1"/>
    </source>
</evidence>
<dbReference type="InterPro" id="IPR024047">
    <property type="entry name" value="MM3350-like_sf"/>
</dbReference>
<gene>
    <name evidence="2" type="ORF">C7383_10448</name>
</gene>
<dbReference type="EMBL" id="QGGY01000004">
    <property type="protein sequence ID" value="PWJ76603.1"/>
    <property type="molecule type" value="Genomic_DNA"/>
</dbReference>
<evidence type="ECO:0000313" key="3">
    <source>
        <dbReference type="Proteomes" id="UP000245412"/>
    </source>
</evidence>
<comment type="caution">
    <text evidence="2">The sequence shown here is derived from an EMBL/GenBank/DDBJ whole genome shotgun (WGS) entry which is preliminary data.</text>
</comment>
<name>A0AB73T5W8_9FIRM</name>
<dbReference type="SUPFAM" id="SSF159941">
    <property type="entry name" value="MM3350-like"/>
    <property type="match status" value="1"/>
</dbReference>
<keyword evidence="3" id="KW-1185">Reference proteome</keyword>
<sequence>MRTQSKGKCKYCGREYTKSYMLRHLANCQERKSSVNAKLNNTQGMYYELDIFGKRDKEYWLIIEVRADATLKDLDSFLRDIWLECCGHLSAFDINGTSYDAVPSEDYYWGKPAKSMNYKLNSVLEKGMTVTYEYDFGSTTDLVINVRDYIVSSWRKEKVTILSRNNPPEILCDICHEKIAAVFCPEFEYGAFLCDDCRKKHDLEEDMLLPVCNSPRVGVCGYEGSRIYPDQFVPDKVTLEDKK</sequence>
<reference evidence="2 3" key="1">
    <citation type="submission" date="2018-05" db="EMBL/GenBank/DDBJ databases">
        <authorList>
            <person name="Goeker M."/>
            <person name="Huntemann M."/>
            <person name="Clum A."/>
            <person name="Pillay M."/>
            <person name="Palaniappan K."/>
            <person name="Varghese N."/>
            <person name="Mikhailova N."/>
            <person name="Stamatis D."/>
            <person name="Reddy T."/>
            <person name="Daum C."/>
            <person name="Shapiro N."/>
            <person name="Ivanova N."/>
            <person name="Kyrpides N."/>
            <person name="Woyke T."/>
        </authorList>
    </citation>
    <scope>NUCLEOTIDE SEQUENCE [LARGE SCALE GENOMIC DNA]</scope>
    <source>
        <strain evidence="2 3">DSM 26524</strain>
    </source>
</reference>
<accession>A0AB73T5W8</accession>
<proteinExistence type="predicted"/>
<dbReference type="Proteomes" id="UP000245412">
    <property type="component" value="Unassembled WGS sequence"/>
</dbReference>
<organism evidence="2 3">
    <name type="scientific">Murimonas intestini</name>
    <dbReference type="NCBI Taxonomy" id="1337051"/>
    <lineage>
        <taxon>Bacteria</taxon>
        <taxon>Bacillati</taxon>
        <taxon>Bacillota</taxon>
        <taxon>Clostridia</taxon>
        <taxon>Lachnospirales</taxon>
        <taxon>Lachnospiraceae</taxon>
        <taxon>Murimonas</taxon>
    </lineage>
</organism>
<feature type="domain" description="Plasmid pRiA4b Orf3-like" evidence="1">
    <location>
        <begin position="58"/>
        <end position="169"/>
    </location>
</feature>
<evidence type="ECO:0000259" key="1">
    <source>
        <dbReference type="Pfam" id="PF07929"/>
    </source>
</evidence>
<protein>
    <submittedName>
        <fullName evidence="2">PRiA4b ORF-3-like protein</fullName>
    </submittedName>
</protein>
<dbReference type="Pfam" id="PF07929">
    <property type="entry name" value="PRiA4_ORF3"/>
    <property type="match status" value="1"/>
</dbReference>
<dbReference type="Gene3D" id="3.10.290.30">
    <property type="entry name" value="MM3350-like"/>
    <property type="match status" value="1"/>
</dbReference>
<dbReference type="RefSeq" id="WP_109625754.1">
    <property type="nucleotide sequence ID" value="NZ_CABJAT010000009.1"/>
</dbReference>
<dbReference type="InterPro" id="IPR012912">
    <property type="entry name" value="Plasmid_pRiA4b_Orf3-like"/>
</dbReference>
<dbReference type="AlphaFoldDB" id="A0AB73T5W8"/>